<feature type="chain" id="PRO_5043780442" description="DUF8021 domain-containing protein" evidence="1">
    <location>
        <begin position="23"/>
        <end position="309"/>
    </location>
</feature>
<feature type="signal peptide" evidence="1">
    <location>
        <begin position="1"/>
        <end position="22"/>
    </location>
</feature>
<sequence length="309" mass="34308">MHSRLLSVGIAVLGALLPRAAAEYECNRTYIQSFADSYVEAHENGQLNNLENIADNFTYIENNKTREITSGIFNNALKIAHRHTIVDTIACASFTELIITHNVSGEPAPYVIGAQIRHSPGDLSCYLMDLIVSTTGSWLFNSTKTLEYASKENWTLIEEDKRPSRETLKNAADAYLDMWSNSTAEAAVPWGQPCDRLEGSVYTGRGLPTDSCKVGIPTNHNQAPNSHRRYVIDPTYGSISVFCIFEHLSNAPDSHEFRLENGKLRFIHTITLANSGGFGIEESAPQPVVRYRKREGLRRGGAVGFSKRI</sequence>
<dbReference type="AlphaFoldDB" id="A0AAX6MT07"/>
<keyword evidence="1" id="KW-0732">Signal</keyword>
<dbReference type="Pfam" id="PF26061">
    <property type="entry name" value="DUF8021"/>
    <property type="match status" value="1"/>
</dbReference>
<accession>A0AAX6MT07</accession>
<dbReference type="InterPro" id="IPR058334">
    <property type="entry name" value="DUF8021"/>
</dbReference>
<dbReference type="Proteomes" id="UP001369815">
    <property type="component" value="Unassembled WGS sequence"/>
</dbReference>
<dbReference type="EMBL" id="JBANMG010000003">
    <property type="protein sequence ID" value="KAK6955646.1"/>
    <property type="molecule type" value="Genomic_DNA"/>
</dbReference>
<organism evidence="3 4">
    <name type="scientific">Daldinia eschscholtzii</name>
    <dbReference type="NCBI Taxonomy" id="292717"/>
    <lineage>
        <taxon>Eukaryota</taxon>
        <taxon>Fungi</taxon>
        <taxon>Dikarya</taxon>
        <taxon>Ascomycota</taxon>
        <taxon>Pezizomycotina</taxon>
        <taxon>Sordariomycetes</taxon>
        <taxon>Xylariomycetidae</taxon>
        <taxon>Xylariales</taxon>
        <taxon>Hypoxylaceae</taxon>
        <taxon>Daldinia</taxon>
    </lineage>
</organism>
<evidence type="ECO:0000256" key="1">
    <source>
        <dbReference type="SAM" id="SignalP"/>
    </source>
</evidence>
<gene>
    <name evidence="3" type="ORF">Daesc_003288</name>
</gene>
<comment type="caution">
    <text evidence="3">The sequence shown here is derived from an EMBL/GenBank/DDBJ whole genome shotgun (WGS) entry which is preliminary data.</text>
</comment>
<feature type="domain" description="DUF8021" evidence="2">
    <location>
        <begin position="161"/>
        <end position="271"/>
    </location>
</feature>
<keyword evidence="4" id="KW-1185">Reference proteome</keyword>
<evidence type="ECO:0000313" key="3">
    <source>
        <dbReference type="EMBL" id="KAK6955646.1"/>
    </source>
</evidence>
<protein>
    <recommendedName>
        <fullName evidence="2">DUF8021 domain-containing protein</fullName>
    </recommendedName>
</protein>
<evidence type="ECO:0000313" key="4">
    <source>
        <dbReference type="Proteomes" id="UP001369815"/>
    </source>
</evidence>
<reference evidence="3 4" key="1">
    <citation type="journal article" date="2024" name="Front Chem Biol">
        <title>Unveiling the potential of Daldinia eschscholtzii MFLUCC 19-0629 through bioactivity and bioinformatics studies for enhanced sustainable agriculture production.</title>
        <authorList>
            <person name="Brooks S."/>
            <person name="Weaver J.A."/>
            <person name="Klomchit A."/>
            <person name="Alharthi S.A."/>
            <person name="Onlamun T."/>
            <person name="Nurani R."/>
            <person name="Vong T.K."/>
            <person name="Alberti F."/>
            <person name="Greco C."/>
        </authorList>
    </citation>
    <scope>NUCLEOTIDE SEQUENCE [LARGE SCALE GENOMIC DNA]</scope>
    <source>
        <strain evidence="3">MFLUCC 19-0629</strain>
    </source>
</reference>
<proteinExistence type="predicted"/>
<evidence type="ECO:0000259" key="2">
    <source>
        <dbReference type="Pfam" id="PF26061"/>
    </source>
</evidence>
<name>A0AAX6MT07_9PEZI</name>